<protein>
    <submittedName>
        <fullName evidence="3">PAR1 protein</fullName>
    </submittedName>
</protein>
<proteinExistence type="predicted"/>
<keyword evidence="2" id="KW-0732">Signal</keyword>
<name>A0ABD1REL4_9LAMI</name>
<evidence type="ECO:0000313" key="3">
    <source>
        <dbReference type="EMBL" id="KAL2486386.1"/>
    </source>
</evidence>
<dbReference type="InterPro" id="IPR009489">
    <property type="entry name" value="PAR1"/>
</dbReference>
<accession>A0ABD1REL4</accession>
<dbReference type="PANTHER" id="PTHR33649:SF4">
    <property type="entry name" value="PAR1 PROTEIN"/>
    <property type="match status" value="1"/>
</dbReference>
<evidence type="ECO:0000256" key="1">
    <source>
        <dbReference type="SAM" id="MobiDB-lite"/>
    </source>
</evidence>
<dbReference type="PANTHER" id="PTHR33649">
    <property type="entry name" value="PAR1 PROTEIN"/>
    <property type="match status" value="1"/>
</dbReference>
<reference evidence="4" key="1">
    <citation type="submission" date="2024-07" db="EMBL/GenBank/DDBJ databases">
        <title>Two chromosome-level genome assemblies of Korean endemic species Abeliophyllum distichum and Forsythia ovata (Oleaceae).</title>
        <authorList>
            <person name="Jang H."/>
        </authorList>
    </citation>
    <scope>NUCLEOTIDE SEQUENCE [LARGE SCALE GENOMIC DNA]</scope>
</reference>
<keyword evidence="4" id="KW-1185">Reference proteome</keyword>
<dbReference type="Pfam" id="PF06521">
    <property type="entry name" value="PAR1"/>
    <property type="match status" value="1"/>
</dbReference>
<feature type="region of interest" description="Disordered" evidence="1">
    <location>
        <begin position="164"/>
        <end position="186"/>
    </location>
</feature>
<evidence type="ECO:0000313" key="4">
    <source>
        <dbReference type="Proteomes" id="UP001604336"/>
    </source>
</evidence>
<feature type="signal peptide" evidence="2">
    <location>
        <begin position="1"/>
        <end position="18"/>
    </location>
</feature>
<evidence type="ECO:0000256" key="2">
    <source>
        <dbReference type="SAM" id="SignalP"/>
    </source>
</evidence>
<dbReference type="AlphaFoldDB" id="A0ABD1REL4"/>
<comment type="caution">
    <text evidence="3">The sequence shown here is derived from an EMBL/GenBank/DDBJ whole genome shotgun (WGS) entry which is preliminary data.</text>
</comment>
<feature type="region of interest" description="Disordered" evidence="1">
    <location>
        <begin position="237"/>
        <end position="266"/>
    </location>
</feature>
<sequence>MKMIIFLAFALFLQGSLGELVCEELPVGLCSFSIASSGKRCLLETFASNDGTLEFQCKTSEVVAINLHEYIEADECVSACGVDRKSVGISSDSLLDSQFTAKLCSPQCYQNCPNIVDLYYNLALGEGAFLPDLCKSQRTSLRRSMAQIQSSGAALGPVSAAAGPMSAAAPAPASSGSSSPVDCAPAPIHLPDRQMLNREKHKIEDHINGENHYLCELSPKPFRAFCYDQTLPQAVWGKKRQRSNIKTRNSNEGEREMSASIEEEEQ</sequence>
<feature type="chain" id="PRO_5044815060" evidence="2">
    <location>
        <begin position="19"/>
        <end position="266"/>
    </location>
</feature>
<dbReference type="Proteomes" id="UP001604336">
    <property type="component" value="Unassembled WGS sequence"/>
</dbReference>
<gene>
    <name evidence="3" type="ORF">Adt_31142</name>
</gene>
<feature type="compositionally biased region" description="Low complexity" evidence="1">
    <location>
        <begin position="164"/>
        <end position="180"/>
    </location>
</feature>
<organism evidence="3 4">
    <name type="scientific">Abeliophyllum distichum</name>
    <dbReference type="NCBI Taxonomy" id="126358"/>
    <lineage>
        <taxon>Eukaryota</taxon>
        <taxon>Viridiplantae</taxon>
        <taxon>Streptophyta</taxon>
        <taxon>Embryophyta</taxon>
        <taxon>Tracheophyta</taxon>
        <taxon>Spermatophyta</taxon>
        <taxon>Magnoliopsida</taxon>
        <taxon>eudicotyledons</taxon>
        <taxon>Gunneridae</taxon>
        <taxon>Pentapetalae</taxon>
        <taxon>asterids</taxon>
        <taxon>lamiids</taxon>
        <taxon>Lamiales</taxon>
        <taxon>Oleaceae</taxon>
        <taxon>Forsythieae</taxon>
        <taxon>Abeliophyllum</taxon>
    </lineage>
</organism>
<dbReference type="EMBL" id="JBFOLK010000009">
    <property type="protein sequence ID" value="KAL2486386.1"/>
    <property type="molecule type" value="Genomic_DNA"/>
</dbReference>